<comment type="similarity">
    <text evidence="2">Belongs to the RNase H family.</text>
</comment>
<evidence type="ECO:0000256" key="2">
    <source>
        <dbReference type="ARBA" id="ARBA00005300"/>
    </source>
</evidence>
<dbReference type="Proteomes" id="UP001583172">
    <property type="component" value="Unassembled WGS sequence"/>
</dbReference>
<sequence length="338" mass="38474">MDFSFMDEVLGLDEEEEDDDDEVPWELPDGRLVCGPHGLVVCGKCCMDFSFMDEVLGLDEEEEDDDDEVPWELPDGRLVCRPHRLVVCEKCSMDFSFMNKEEDDDSEDEIDLELRVGTGQAFPVKFVPTSSRSPDELFSGRKHEKQVQGRYILRYTLPYDDGTVLIRTDGCCLENGQADPRAAWGFWHGARADASETHLTGKYRLEKKGPWGHDAPQTSNRAELRAVIAALRCHFWPSKGFHTVVIATDSEYVVEGSTAWVKKWVKNGWKTSSKEPVKNKDLWEVLLGEVEKYDERGVAIEFWRIPREWNTVADAAAKEAAAEDYVPGMWTECCIANF</sequence>
<dbReference type="PROSITE" id="PS50879">
    <property type="entry name" value="RNASE_H_1"/>
    <property type="match status" value="1"/>
</dbReference>
<dbReference type="SUPFAM" id="SSF53098">
    <property type="entry name" value="Ribonuclease H-like"/>
    <property type="match status" value="1"/>
</dbReference>
<evidence type="ECO:0000256" key="1">
    <source>
        <dbReference type="ARBA" id="ARBA00000077"/>
    </source>
</evidence>
<keyword evidence="6" id="KW-0255">Endonuclease</keyword>
<keyword evidence="5" id="KW-0479">Metal-binding</keyword>
<dbReference type="Pfam" id="PF00075">
    <property type="entry name" value="RNase_H"/>
    <property type="match status" value="1"/>
</dbReference>
<dbReference type="InterPro" id="IPR002156">
    <property type="entry name" value="RNaseH_domain"/>
</dbReference>
<dbReference type="EC" id="3.1.26.4" evidence="3"/>
<dbReference type="CDD" id="cd13934">
    <property type="entry name" value="RNase_H_Dikarya_like"/>
    <property type="match status" value="1"/>
</dbReference>
<evidence type="ECO:0000256" key="4">
    <source>
        <dbReference type="ARBA" id="ARBA00022722"/>
    </source>
</evidence>
<evidence type="ECO:0000256" key="5">
    <source>
        <dbReference type="ARBA" id="ARBA00022723"/>
    </source>
</evidence>
<gene>
    <name evidence="9" type="ORF">VTJ49DRAFT_5407</name>
</gene>
<evidence type="ECO:0000259" key="8">
    <source>
        <dbReference type="PROSITE" id="PS50879"/>
    </source>
</evidence>
<dbReference type="InterPro" id="IPR036397">
    <property type="entry name" value="RNaseH_sf"/>
</dbReference>
<comment type="caution">
    <text evidence="9">The sequence shown here is derived from an EMBL/GenBank/DDBJ whole genome shotgun (WGS) entry which is preliminary data.</text>
</comment>
<keyword evidence="4" id="KW-0540">Nuclease</keyword>
<dbReference type="EMBL" id="JAZGSY010000443">
    <property type="protein sequence ID" value="KAL1836235.1"/>
    <property type="molecule type" value="Genomic_DNA"/>
</dbReference>
<feature type="domain" description="RNase H type-1" evidence="8">
    <location>
        <begin position="160"/>
        <end position="322"/>
    </location>
</feature>
<dbReference type="InterPro" id="IPR050092">
    <property type="entry name" value="RNase_H"/>
</dbReference>
<keyword evidence="10" id="KW-1185">Reference proteome</keyword>
<name>A0ABR3V395_HUMIN</name>
<reference evidence="9 10" key="1">
    <citation type="journal article" date="2024" name="Commun. Biol.">
        <title>Comparative genomic analysis of thermophilic fungi reveals convergent evolutionary adaptations and gene losses.</title>
        <authorList>
            <person name="Steindorff A.S."/>
            <person name="Aguilar-Pontes M.V."/>
            <person name="Robinson A.J."/>
            <person name="Andreopoulos B."/>
            <person name="LaButti K."/>
            <person name="Kuo A."/>
            <person name="Mondo S."/>
            <person name="Riley R."/>
            <person name="Otillar R."/>
            <person name="Haridas S."/>
            <person name="Lipzen A."/>
            <person name="Grimwood J."/>
            <person name="Schmutz J."/>
            <person name="Clum A."/>
            <person name="Reid I.D."/>
            <person name="Moisan M.C."/>
            <person name="Butler G."/>
            <person name="Nguyen T.T.M."/>
            <person name="Dewar K."/>
            <person name="Conant G."/>
            <person name="Drula E."/>
            <person name="Henrissat B."/>
            <person name="Hansel C."/>
            <person name="Singer S."/>
            <person name="Hutchinson M.I."/>
            <person name="de Vries R.P."/>
            <person name="Natvig D.O."/>
            <person name="Powell A.J."/>
            <person name="Tsang A."/>
            <person name="Grigoriev I.V."/>
        </authorList>
    </citation>
    <scope>NUCLEOTIDE SEQUENCE [LARGE SCALE GENOMIC DNA]</scope>
    <source>
        <strain evidence="9 10">CBS 620.91</strain>
    </source>
</reference>
<protein>
    <recommendedName>
        <fullName evidence="3">ribonuclease H</fullName>
        <ecNumber evidence="3">3.1.26.4</ecNumber>
    </recommendedName>
</protein>
<dbReference type="Gene3D" id="3.30.420.10">
    <property type="entry name" value="Ribonuclease H-like superfamily/Ribonuclease H"/>
    <property type="match status" value="1"/>
</dbReference>
<evidence type="ECO:0000313" key="9">
    <source>
        <dbReference type="EMBL" id="KAL1836235.1"/>
    </source>
</evidence>
<evidence type="ECO:0000313" key="10">
    <source>
        <dbReference type="Proteomes" id="UP001583172"/>
    </source>
</evidence>
<dbReference type="PANTHER" id="PTHR10642">
    <property type="entry name" value="RIBONUCLEASE H1"/>
    <property type="match status" value="1"/>
</dbReference>
<dbReference type="InterPro" id="IPR012337">
    <property type="entry name" value="RNaseH-like_sf"/>
</dbReference>
<evidence type="ECO:0000256" key="3">
    <source>
        <dbReference type="ARBA" id="ARBA00012180"/>
    </source>
</evidence>
<comment type="catalytic activity">
    <reaction evidence="1">
        <text>Endonucleolytic cleavage to 5'-phosphomonoester.</text>
        <dbReference type="EC" id="3.1.26.4"/>
    </reaction>
</comment>
<evidence type="ECO:0000256" key="6">
    <source>
        <dbReference type="ARBA" id="ARBA00022759"/>
    </source>
</evidence>
<evidence type="ECO:0000256" key="7">
    <source>
        <dbReference type="ARBA" id="ARBA00022801"/>
    </source>
</evidence>
<dbReference type="PANTHER" id="PTHR10642:SF26">
    <property type="entry name" value="RIBONUCLEASE H1"/>
    <property type="match status" value="1"/>
</dbReference>
<organism evidence="9 10">
    <name type="scientific">Humicola insolens</name>
    <name type="common">Soft-rot fungus</name>
    <dbReference type="NCBI Taxonomy" id="85995"/>
    <lineage>
        <taxon>Eukaryota</taxon>
        <taxon>Fungi</taxon>
        <taxon>Dikarya</taxon>
        <taxon>Ascomycota</taxon>
        <taxon>Pezizomycotina</taxon>
        <taxon>Sordariomycetes</taxon>
        <taxon>Sordariomycetidae</taxon>
        <taxon>Sordariales</taxon>
        <taxon>Chaetomiaceae</taxon>
        <taxon>Mycothermus</taxon>
    </lineage>
</organism>
<keyword evidence="7" id="KW-0378">Hydrolase</keyword>
<accession>A0ABR3V395</accession>
<proteinExistence type="inferred from homology"/>